<accession>A0A803PYL2</accession>
<keyword evidence="3" id="KW-1185">Reference proteome</keyword>
<evidence type="ECO:0000256" key="1">
    <source>
        <dbReference type="SAM" id="MobiDB-lite"/>
    </source>
</evidence>
<dbReference type="Proteomes" id="UP000596661">
    <property type="component" value="Chromosome 6"/>
</dbReference>
<name>A0A803PYL2_CANSA</name>
<feature type="compositionally biased region" description="Basic and acidic residues" evidence="1">
    <location>
        <begin position="117"/>
        <end position="132"/>
    </location>
</feature>
<dbReference type="AlphaFoldDB" id="A0A803PYL2"/>
<reference evidence="2" key="1">
    <citation type="submission" date="2018-11" db="EMBL/GenBank/DDBJ databases">
        <authorList>
            <person name="Grassa J C."/>
        </authorList>
    </citation>
    <scope>NUCLEOTIDE SEQUENCE [LARGE SCALE GENOMIC DNA]</scope>
</reference>
<protein>
    <submittedName>
        <fullName evidence="2">Uncharacterized protein</fullName>
    </submittedName>
</protein>
<dbReference type="EMBL" id="UZAU01000565">
    <property type="status" value="NOT_ANNOTATED_CDS"/>
    <property type="molecule type" value="Genomic_DNA"/>
</dbReference>
<dbReference type="Gramene" id="evm.model.06.491">
    <property type="protein sequence ID" value="cds.evm.model.06.491"/>
    <property type="gene ID" value="evm.TU.06.491"/>
</dbReference>
<dbReference type="EnsemblPlants" id="evm.model.06.491">
    <property type="protein sequence ID" value="cds.evm.model.06.491"/>
    <property type="gene ID" value="evm.TU.06.491"/>
</dbReference>
<evidence type="ECO:0000313" key="2">
    <source>
        <dbReference type="EnsemblPlants" id="cds.evm.model.06.491"/>
    </source>
</evidence>
<proteinExistence type="predicted"/>
<reference evidence="2" key="2">
    <citation type="submission" date="2021-03" db="UniProtKB">
        <authorList>
            <consortium name="EnsemblPlants"/>
        </authorList>
    </citation>
    <scope>IDENTIFICATION</scope>
</reference>
<evidence type="ECO:0000313" key="3">
    <source>
        <dbReference type="Proteomes" id="UP000596661"/>
    </source>
</evidence>
<feature type="region of interest" description="Disordered" evidence="1">
    <location>
        <begin position="116"/>
        <end position="153"/>
    </location>
</feature>
<organism evidence="2 3">
    <name type="scientific">Cannabis sativa</name>
    <name type="common">Hemp</name>
    <name type="synonym">Marijuana</name>
    <dbReference type="NCBI Taxonomy" id="3483"/>
    <lineage>
        <taxon>Eukaryota</taxon>
        <taxon>Viridiplantae</taxon>
        <taxon>Streptophyta</taxon>
        <taxon>Embryophyta</taxon>
        <taxon>Tracheophyta</taxon>
        <taxon>Spermatophyta</taxon>
        <taxon>Magnoliopsida</taxon>
        <taxon>eudicotyledons</taxon>
        <taxon>Gunneridae</taxon>
        <taxon>Pentapetalae</taxon>
        <taxon>rosids</taxon>
        <taxon>fabids</taxon>
        <taxon>Rosales</taxon>
        <taxon>Cannabaceae</taxon>
        <taxon>Cannabis</taxon>
    </lineage>
</organism>
<sequence length="153" mass="16963">MLNARNAKNTAQTALISGLHIDLVDHKKKLQEVLDGQQAIREEYVDMSSELTYEFKLHNPRAILSYMGSQAFVERLLAQGKALLESQMETDQVLTYREGSSSGIHDEELADPPMEEVASHDTNHQVRPHGDDGAELDSVDLNLTTPDSAPAHI</sequence>